<sequence>MYKKLMLFLFLLPTGANYAQQKVGYFIPKKVFTISVPFKITYKKIFKKDGSVDNAVTLVKVDGDILVESKLYPDKYHELDLSDLGKGGRSFNFEIGYDTNGSGTLASINGKQEPVTADLIKGGIGLLTTGVKLLTGFSYGFTGEQKKSEVPAPEVTEQSVTVKKTIYLSDDGSTVSGEIKPALSDKYKTDLVTPNASVKYTFTKKVVSENDSRKSPLKATKSLFVSYMVPAEYQLKVVLAGDQFIMEREVVDEIVLVPQSGTLVQADIPILKGRKNLQLSFSSTSGSLTRYAWIKESTTKAAIDNTVSGLESLSTEIKAWKAASLKEKADQEKKQDEADKKKAELYKDTSLADEIEKLKLENQRLELLIRQKELQEAEAKKKGN</sequence>
<evidence type="ECO:0000313" key="4">
    <source>
        <dbReference type="Proteomes" id="UP000515806"/>
    </source>
</evidence>
<keyword evidence="4" id="KW-1185">Reference proteome</keyword>
<evidence type="ECO:0000313" key="3">
    <source>
        <dbReference type="EMBL" id="QNN42933.1"/>
    </source>
</evidence>
<dbReference type="Proteomes" id="UP000515806">
    <property type="component" value="Chromosome"/>
</dbReference>
<dbReference type="KEGG" id="proe:H9L23_02165"/>
<feature type="signal peptide" evidence="2">
    <location>
        <begin position="1"/>
        <end position="19"/>
    </location>
</feature>
<gene>
    <name evidence="3" type="ORF">H9L23_02165</name>
</gene>
<dbReference type="EMBL" id="CP060723">
    <property type="protein sequence ID" value="QNN42933.1"/>
    <property type="molecule type" value="Genomic_DNA"/>
</dbReference>
<organism evidence="3 4">
    <name type="scientific">Pedobacter roseus</name>
    <dbReference type="NCBI Taxonomy" id="336820"/>
    <lineage>
        <taxon>Bacteria</taxon>
        <taxon>Pseudomonadati</taxon>
        <taxon>Bacteroidota</taxon>
        <taxon>Sphingobacteriia</taxon>
        <taxon>Sphingobacteriales</taxon>
        <taxon>Sphingobacteriaceae</taxon>
        <taxon>Pedobacter</taxon>
    </lineage>
</organism>
<evidence type="ECO:0000256" key="1">
    <source>
        <dbReference type="SAM" id="Coils"/>
    </source>
</evidence>
<protein>
    <submittedName>
        <fullName evidence="3">Uncharacterized protein</fullName>
    </submittedName>
</protein>
<reference evidence="3 4" key="1">
    <citation type="submission" date="2020-08" db="EMBL/GenBank/DDBJ databases">
        <title>Genome sequence of Pedobacter roseus KACC 11594T.</title>
        <authorList>
            <person name="Hyun D.-W."/>
            <person name="Bae J.-W."/>
        </authorList>
    </citation>
    <scope>NUCLEOTIDE SEQUENCE [LARGE SCALE GENOMIC DNA]</scope>
    <source>
        <strain evidence="3 4">KACC 11594</strain>
    </source>
</reference>
<dbReference type="AlphaFoldDB" id="A0A7G9QHV8"/>
<name>A0A7G9QHV8_9SPHI</name>
<proteinExistence type="predicted"/>
<feature type="chain" id="PRO_5028975563" evidence="2">
    <location>
        <begin position="20"/>
        <end position="384"/>
    </location>
</feature>
<feature type="coiled-coil region" evidence="1">
    <location>
        <begin position="328"/>
        <end position="382"/>
    </location>
</feature>
<keyword evidence="1" id="KW-0175">Coiled coil</keyword>
<accession>A0A7G9QHV8</accession>
<keyword evidence="2" id="KW-0732">Signal</keyword>
<evidence type="ECO:0000256" key="2">
    <source>
        <dbReference type="SAM" id="SignalP"/>
    </source>
</evidence>
<dbReference type="RefSeq" id="WP_187593453.1">
    <property type="nucleotide sequence ID" value="NZ_CP060723.1"/>
</dbReference>